<feature type="domain" description="FAD-binding PCMH-type" evidence="5">
    <location>
        <begin position="40"/>
        <end position="212"/>
    </location>
</feature>
<dbReference type="VEuPathDB" id="FungiDB:ASPSYDRAFT_102693"/>
<dbReference type="InterPro" id="IPR036318">
    <property type="entry name" value="FAD-bd_PCMH-like_sf"/>
</dbReference>
<dbReference type="Proteomes" id="UP000184356">
    <property type="component" value="Unassembled WGS sequence"/>
</dbReference>
<evidence type="ECO:0000256" key="3">
    <source>
        <dbReference type="ARBA" id="ARBA00022827"/>
    </source>
</evidence>
<protein>
    <recommendedName>
        <fullName evidence="5">FAD-binding PCMH-type domain-containing protein</fullName>
    </recommendedName>
</protein>
<evidence type="ECO:0000256" key="1">
    <source>
        <dbReference type="ARBA" id="ARBA00005466"/>
    </source>
</evidence>
<dbReference type="InterPro" id="IPR006094">
    <property type="entry name" value="Oxid_FAD_bind_N"/>
</dbReference>
<keyword evidence="7" id="KW-1185">Reference proteome</keyword>
<keyword evidence="4" id="KW-0560">Oxidoreductase</keyword>
<comment type="similarity">
    <text evidence="1">Belongs to the oxygen-dependent FAD-linked oxidoreductase family.</text>
</comment>
<dbReference type="Pfam" id="PF01565">
    <property type="entry name" value="FAD_binding_4"/>
    <property type="match status" value="1"/>
</dbReference>
<dbReference type="OrthoDB" id="2151789at2759"/>
<dbReference type="RefSeq" id="XP_040706393.1">
    <property type="nucleotide sequence ID" value="XM_040839770.1"/>
</dbReference>
<dbReference type="InterPro" id="IPR016169">
    <property type="entry name" value="FAD-bd_PCMH_sub2"/>
</dbReference>
<dbReference type="EMBL" id="KV878583">
    <property type="protein sequence ID" value="OJJ62587.1"/>
    <property type="molecule type" value="Genomic_DNA"/>
</dbReference>
<organism evidence="6 7">
    <name type="scientific">Aspergillus sydowii CBS 593.65</name>
    <dbReference type="NCBI Taxonomy" id="1036612"/>
    <lineage>
        <taxon>Eukaryota</taxon>
        <taxon>Fungi</taxon>
        <taxon>Dikarya</taxon>
        <taxon>Ascomycota</taxon>
        <taxon>Pezizomycotina</taxon>
        <taxon>Eurotiomycetes</taxon>
        <taxon>Eurotiomycetidae</taxon>
        <taxon>Eurotiales</taxon>
        <taxon>Aspergillaceae</taxon>
        <taxon>Aspergillus</taxon>
        <taxon>Aspergillus subgen. Nidulantes</taxon>
    </lineage>
</organism>
<proteinExistence type="inferred from homology"/>
<keyword evidence="2" id="KW-0285">Flavoprotein</keyword>
<dbReference type="GO" id="GO:0071949">
    <property type="term" value="F:FAD binding"/>
    <property type="evidence" value="ECO:0007669"/>
    <property type="project" value="InterPro"/>
</dbReference>
<dbReference type="GO" id="GO:0016491">
    <property type="term" value="F:oxidoreductase activity"/>
    <property type="evidence" value="ECO:0007669"/>
    <property type="project" value="UniProtKB-KW"/>
</dbReference>
<evidence type="ECO:0000256" key="2">
    <source>
        <dbReference type="ARBA" id="ARBA00022630"/>
    </source>
</evidence>
<dbReference type="GeneID" id="63755843"/>
<dbReference type="PROSITE" id="PS51387">
    <property type="entry name" value="FAD_PCMH"/>
    <property type="match status" value="1"/>
</dbReference>
<dbReference type="PANTHER" id="PTHR42973:SF53">
    <property type="entry name" value="FAD-BINDING PCMH-TYPE DOMAIN-CONTAINING PROTEIN-RELATED"/>
    <property type="match status" value="1"/>
</dbReference>
<reference evidence="7" key="1">
    <citation type="journal article" date="2017" name="Genome Biol.">
        <title>Comparative genomics reveals high biological diversity and specific adaptations in the industrially and medically important fungal genus Aspergillus.</title>
        <authorList>
            <person name="de Vries R.P."/>
            <person name="Riley R."/>
            <person name="Wiebenga A."/>
            <person name="Aguilar-Osorio G."/>
            <person name="Amillis S."/>
            <person name="Uchima C.A."/>
            <person name="Anderluh G."/>
            <person name="Asadollahi M."/>
            <person name="Askin M."/>
            <person name="Barry K."/>
            <person name="Battaglia E."/>
            <person name="Bayram O."/>
            <person name="Benocci T."/>
            <person name="Braus-Stromeyer S.A."/>
            <person name="Caldana C."/>
            <person name="Canovas D."/>
            <person name="Cerqueira G.C."/>
            <person name="Chen F."/>
            <person name="Chen W."/>
            <person name="Choi C."/>
            <person name="Clum A."/>
            <person name="Dos Santos R.A."/>
            <person name="Damasio A.R."/>
            <person name="Diallinas G."/>
            <person name="Emri T."/>
            <person name="Fekete E."/>
            <person name="Flipphi M."/>
            <person name="Freyberg S."/>
            <person name="Gallo A."/>
            <person name="Gournas C."/>
            <person name="Habgood R."/>
            <person name="Hainaut M."/>
            <person name="Harispe M.L."/>
            <person name="Henrissat B."/>
            <person name="Hilden K.S."/>
            <person name="Hope R."/>
            <person name="Hossain A."/>
            <person name="Karabika E."/>
            <person name="Karaffa L."/>
            <person name="Karanyi Z."/>
            <person name="Krasevec N."/>
            <person name="Kuo A."/>
            <person name="Kusch H."/>
            <person name="LaButti K."/>
            <person name="Lagendijk E.L."/>
            <person name="Lapidus A."/>
            <person name="Levasseur A."/>
            <person name="Lindquist E."/>
            <person name="Lipzen A."/>
            <person name="Logrieco A.F."/>
            <person name="MacCabe A."/>
            <person name="Maekelae M.R."/>
            <person name="Malavazi I."/>
            <person name="Melin P."/>
            <person name="Meyer V."/>
            <person name="Mielnichuk N."/>
            <person name="Miskei M."/>
            <person name="Molnar A.P."/>
            <person name="Mule G."/>
            <person name="Ngan C.Y."/>
            <person name="Orejas M."/>
            <person name="Orosz E."/>
            <person name="Ouedraogo J.P."/>
            <person name="Overkamp K.M."/>
            <person name="Park H.-S."/>
            <person name="Perrone G."/>
            <person name="Piumi F."/>
            <person name="Punt P.J."/>
            <person name="Ram A.F."/>
            <person name="Ramon A."/>
            <person name="Rauscher S."/>
            <person name="Record E."/>
            <person name="Riano-Pachon D.M."/>
            <person name="Robert V."/>
            <person name="Roehrig J."/>
            <person name="Ruller R."/>
            <person name="Salamov A."/>
            <person name="Salih N.S."/>
            <person name="Samson R.A."/>
            <person name="Sandor E."/>
            <person name="Sanguinetti M."/>
            <person name="Schuetze T."/>
            <person name="Sepcic K."/>
            <person name="Shelest E."/>
            <person name="Sherlock G."/>
            <person name="Sophianopoulou V."/>
            <person name="Squina F.M."/>
            <person name="Sun H."/>
            <person name="Susca A."/>
            <person name="Todd R.B."/>
            <person name="Tsang A."/>
            <person name="Unkles S.E."/>
            <person name="van de Wiele N."/>
            <person name="van Rossen-Uffink D."/>
            <person name="Oliveira J.V."/>
            <person name="Vesth T.C."/>
            <person name="Visser J."/>
            <person name="Yu J.-H."/>
            <person name="Zhou M."/>
            <person name="Andersen M.R."/>
            <person name="Archer D.B."/>
            <person name="Baker S.E."/>
            <person name="Benoit I."/>
            <person name="Brakhage A.A."/>
            <person name="Braus G.H."/>
            <person name="Fischer R."/>
            <person name="Frisvad J.C."/>
            <person name="Goldman G.H."/>
            <person name="Houbraken J."/>
            <person name="Oakley B."/>
            <person name="Pocsi I."/>
            <person name="Scazzocchio C."/>
            <person name="Seiboth B."/>
            <person name="vanKuyk P.A."/>
            <person name="Wortman J."/>
            <person name="Dyer P.S."/>
            <person name="Grigoriev I.V."/>
        </authorList>
    </citation>
    <scope>NUCLEOTIDE SEQUENCE [LARGE SCALE GENOMIC DNA]</scope>
    <source>
        <strain evidence="7">CBS 593.65</strain>
    </source>
</reference>
<accession>A0A1L9TT16</accession>
<dbReference type="STRING" id="1036612.A0A1L9TT16"/>
<evidence type="ECO:0000313" key="7">
    <source>
        <dbReference type="Proteomes" id="UP000184356"/>
    </source>
</evidence>
<dbReference type="InterPro" id="IPR016166">
    <property type="entry name" value="FAD-bd_PCMH"/>
</dbReference>
<dbReference type="InterPro" id="IPR050416">
    <property type="entry name" value="FAD-linked_Oxidoreductase"/>
</dbReference>
<keyword evidence="3" id="KW-0274">FAD</keyword>
<feature type="non-terminal residue" evidence="6">
    <location>
        <position position="454"/>
    </location>
</feature>
<dbReference type="SUPFAM" id="SSF56176">
    <property type="entry name" value="FAD-binding/transporter-associated domain-like"/>
    <property type="match status" value="1"/>
</dbReference>
<name>A0A1L9TT16_9EURO</name>
<evidence type="ECO:0000259" key="5">
    <source>
        <dbReference type="PROSITE" id="PS51387"/>
    </source>
</evidence>
<sequence length="454" mass="49328">MASAEKALAALRAVGLSDVLYLPGQESYNTRVASYWSLTAQLRPWAIVQPRNTLEVSKAVKAIVSVPVVQFAVRSGGHMAWAGANNIVDGVTIDLGLMNSTTYNSKTAIASLEPGGTWAVSYKEIEKHGRMIAGGREGKVGIAGLLTGGGKTFYTCRVGFACDQVVNYEVVLADGSIVNANERTNPDLFRVLKGGGNNFGIVTRFDMVTFPARDVWSCAVTCPKESTAQLSETLVDFVNNLTAYPNDHILAMWTYLPKATEHFILLDLMNLDGEEKPRTLRKFFIPEGKVKASTSSIATKLASFIVPSGKHDTWFTLTFKADARIILKAAEVFESLVSTLKGTIPDHNFYFSMVLQPLLASFGAHSAARGGNMMGLDRIKEDCILLVWAIEVDTPELNATVGAPALKAAIDEIETYARSVDGDVAFRYLNYCDGTQDPLGSYGEENIRLMREAA</sequence>
<evidence type="ECO:0000313" key="6">
    <source>
        <dbReference type="EMBL" id="OJJ62587.1"/>
    </source>
</evidence>
<dbReference type="Gene3D" id="3.30.465.10">
    <property type="match status" value="1"/>
</dbReference>
<evidence type="ECO:0000256" key="4">
    <source>
        <dbReference type="ARBA" id="ARBA00023002"/>
    </source>
</evidence>
<dbReference type="PANTHER" id="PTHR42973">
    <property type="entry name" value="BINDING OXIDOREDUCTASE, PUTATIVE (AFU_ORTHOLOGUE AFUA_1G17690)-RELATED"/>
    <property type="match status" value="1"/>
</dbReference>
<gene>
    <name evidence="6" type="ORF">ASPSYDRAFT_102693</name>
</gene>
<dbReference type="AlphaFoldDB" id="A0A1L9TT16"/>